<accession>A0A0U0UC15</accession>
<protein>
    <submittedName>
        <fullName evidence="1">Uncharacterized protein</fullName>
    </submittedName>
</protein>
<reference evidence="3 4" key="2">
    <citation type="submission" date="2015-03" db="EMBL/GenBank/DDBJ databases">
        <authorList>
            <consortium name="Pathogen Informatics"/>
        </authorList>
    </citation>
    <scope>NUCLEOTIDE SEQUENCE [LARGE SCALE GENOMIC DNA]</scope>
    <source>
        <strain evidence="3">K00500041</strain>
        <strain evidence="4">N09902308</strain>
    </source>
</reference>
<dbReference type="EMBL" id="CSBK01001639">
    <property type="protein sequence ID" value="COY95273.1"/>
    <property type="molecule type" value="Genomic_DNA"/>
</dbReference>
<proteinExistence type="predicted"/>
<dbReference type="Proteomes" id="UP000038802">
    <property type="component" value="Unassembled WGS sequence"/>
</dbReference>
<dbReference type="EMBL" id="CSAE01000266">
    <property type="protein sequence ID" value="COV98025.1"/>
    <property type="molecule type" value="Genomic_DNA"/>
</dbReference>
<sequence length="186" mass="19573">MSRYSWRTSAIRSGRASRVQSSTGIGGNTATSTVPGLIVVELREATISALRITIGTIGIFAAMAIRKGPFLNDPTSVVSNRVPSGAITIDSPLRARSSTVCSVSTAATGSSRSMNTPSSNFPSVPMIGSLASSFLPTPTQLSRTSAPAMTGSTWLRWLKIKTAGRWAVRFSFPITFRCTPLVASSS</sequence>
<reference evidence="2" key="1">
    <citation type="submission" date="2015-03" db="EMBL/GenBank/DDBJ databases">
        <authorList>
            <consortium name="Pathogen Informatics"/>
            <person name="Murphy D."/>
        </authorList>
    </citation>
    <scope>NUCLEOTIDE SEQUENCE</scope>
    <source>
        <strain evidence="2">N09902308</strain>
    </source>
</reference>
<evidence type="ECO:0000313" key="4">
    <source>
        <dbReference type="Proteomes" id="UP000039021"/>
    </source>
</evidence>
<organism evidence="1 3">
    <name type="scientific">Mycobacterium tuberculosis</name>
    <dbReference type="NCBI Taxonomy" id="1773"/>
    <lineage>
        <taxon>Bacteria</taxon>
        <taxon>Bacillati</taxon>
        <taxon>Actinomycetota</taxon>
        <taxon>Actinomycetes</taxon>
        <taxon>Mycobacteriales</taxon>
        <taxon>Mycobacteriaceae</taxon>
        <taxon>Mycobacterium</taxon>
        <taxon>Mycobacterium tuberculosis complex</taxon>
    </lineage>
</organism>
<reference evidence="1" key="3">
    <citation type="submission" date="2015-03" db="EMBL/GenBank/DDBJ databases">
        <authorList>
            <person name="Murphy D."/>
        </authorList>
    </citation>
    <scope>NUCLEOTIDE SEQUENCE [LARGE SCALE GENOMIC DNA]</scope>
    <source>
        <strain evidence="1">K00500041</strain>
    </source>
</reference>
<evidence type="ECO:0000313" key="1">
    <source>
        <dbReference type="EMBL" id="COV98025.1"/>
    </source>
</evidence>
<evidence type="ECO:0000313" key="2">
    <source>
        <dbReference type="EMBL" id="COY95273.1"/>
    </source>
</evidence>
<gene>
    <name evidence="1" type="ORF">ERS007703_02443</name>
    <name evidence="2" type="ORF">ERS007739_03239</name>
</gene>
<evidence type="ECO:0000313" key="3">
    <source>
        <dbReference type="Proteomes" id="UP000038802"/>
    </source>
</evidence>
<name>A0A0U0UC15_MYCTX</name>
<dbReference type="AlphaFoldDB" id="A0A0U0UC15"/>
<dbReference type="Proteomes" id="UP000039021">
    <property type="component" value="Unassembled WGS sequence"/>
</dbReference>